<proteinExistence type="predicted"/>
<dbReference type="AlphaFoldDB" id="A0A6J4UGT1"/>
<feature type="domain" description="MOFRL-associated" evidence="2">
    <location>
        <begin position="19"/>
        <end position="243"/>
    </location>
</feature>
<feature type="domain" description="MOFRL" evidence="1">
    <location>
        <begin position="317"/>
        <end position="424"/>
    </location>
</feature>
<dbReference type="Pfam" id="PF13660">
    <property type="entry name" value="DUF4147"/>
    <property type="match status" value="1"/>
</dbReference>
<organism evidence="3">
    <name type="scientific">uncultured Thermomicrobiales bacterium</name>
    <dbReference type="NCBI Taxonomy" id="1645740"/>
    <lineage>
        <taxon>Bacteria</taxon>
        <taxon>Pseudomonadati</taxon>
        <taxon>Thermomicrobiota</taxon>
        <taxon>Thermomicrobia</taxon>
        <taxon>Thermomicrobiales</taxon>
        <taxon>environmental samples</taxon>
    </lineage>
</organism>
<dbReference type="InterPro" id="IPR037035">
    <property type="entry name" value="GK-like_C_sf"/>
</dbReference>
<evidence type="ECO:0000313" key="3">
    <source>
        <dbReference type="EMBL" id="CAA9549962.1"/>
    </source>
</evidence>
<dbReference type="EC" id="2.7.1.165" evidence="3"/>
<keyword evidence="3" id="KW-0418">Kinase</keyword>
<reference evidence="3" key="1">
    <citation type="submission" date="2020-02" db="EMBL/GenBank/DDBJ databases">
        <authorList>
            <person name="Meier V. D."/>
        </authorList>
    </citation>
    <scope>NUCLEOTIDE SEQUENCE</scope>
    <source>
        <strain evidence="3">AVDCRST_MAG87</strain>
    </source>
</reference>
<dbReference type="Pfam" id="PF05161">
    <property type="entry name" value="MOFRL"/>
    <property type="match status" value="1"/>
</dbReference>
<dbReference type="GO" id="GO:0005737">
    <property type="term" value="C:cytoplasm"/>
    <property type="evidence" value="ECO:0007669"/>
    <property type="project" value="TreeGrafter"/>
</dbReference>
<dbReference type="InterPro" id="IPR038614">
    <property type="entry name" value="GK_N_sf"/>
</dbReference>
<gene>
    <name evidence="3" type="ORF">AVDCRST_MAG87-782</name>
</gene>
<name>A0A6J4UGT1_9BACT</name>
<dbReference type="InterPro" id="IPR039760">
    <property type="entry name" value="MOFRL_protein"/>
</dbReference>
<dbReference type="InterPro" id="IPR025286">
    <property type="entry name" value="MOFRL_assoc_dom"/>
</dbReference>
<dbReference type="EMBL" id="CADCWJ010000190">
    <property type="protein sequence ID" value="CAA9549962.1"/>
    <property type="molecule type" value="Genomic_DNA"/>
</dbReference>
<dbReference type="Gene3D" id="3.40.1480.10">
    <property type="entry name" value="MOFRL domain"/>
    <property type="match status" value="1"/>
</dbReference>
<protein>
    <submittedName>
        <fullName evidence="3">D-glycerate 2-kinase</fullName>
        <ecNumber evidence="3">2.7.1.165</ecNumber>
    </submittedName>
</protein>
<dbReference type="SUPFAM" id="SSF82544">
    <property type="entry name" value="GckA/TtuD-like"/>
    <property type="match status" value="1"/>
</dbReference>
<dbReference type="InterPro" id="IPR007835">
    <property type="entry name" value="MOFRL"/>
</dbReference>
<dbReference type="Gene3D" id="3.40.50.10180">
    <property type="entry name" value="Glycerate kinase, MOFRL-like N-terminal domain"/>
    <property type="match status" value="1"/>
</dbReference>
<evidence type="ECO:0000259" key="2">
    <source>
        <dbReference type="Pfam" id="PF13660"/>
    </source>
</evidence>
<evidence type="ECO:0000259" key="1">
    <source>
        <dbReference type="Pfam" id="PF05161"/>
    </source>
</evidence>
<dbReference type="GO" id="GO:0043798">
    <property type="term" value="F:glycerate 2-kinase activity"/>
    <property type="evidence" value="ECO:0007669"/>
    <property type="project" value="UniProtKB-EC"/>
</dbReference>
<dbReference type="PANTHER" id="PTHR12227">
    <property type="entry name" value="GLYCERATE KINASE"/>
    <property type="match status" value="1"/>
</dbReference>
<accession>A0A6J4UGT1</accession>
<keyword evidence="3" id="KW-0808">Transferase</keyword>
<dbReference type="PANTHER" id="PTHR12227:SF0">
    <property type="entry name" value="GLYCERATE KINASE"/>
    <property type="match status" value="1"/>
</dbReference>
<sequence>MSWTRPRTLGEAQTIVSGLLAVGLTAVDPRRKVAESLVADPPTAGNEPLMVVAIGKAATAMAAGARDVLGDRISAGIILTKDGHSADPLDDFFIFEAAHPVPDQRGVDATRTIIDALAGLDAGAIVLTLLSGGGSSLLELPRPPVTLADLQVTTSLVLRAGAPIEHLNAVRGELSMVKGGGLRRQMGRARCITLILSDVLGNDPRVIASGPTIHRTPDPEGALRLLHQYDLSSRLPASVLDALSGDQLLDESGLDETERDEFRILADNDVLIDAIVAEAERLGLNTSIAWRRQEGEARELGRSFARKIGHSEDDVDMVIGGGEATVTVRGNGNGGRNTEFTLAAGLELTHATTGDRWAVASIASDGQDGSVDAAGAITSAASIRATGEGGLDPLAALAENDSGGYFDRTGELIRTGPTGTNVNDVMIGLRLAG</sequence>
<dbReference type="GO" id="GO:0008887">
    <property type="term" value="F:glycerate kinase activity"/>
    <property type="evidence" value="ECO:0007669"/>
    <property type="project" value="InterPro"/>
</dbReference>